<dbReference type="Proteomes" id="UP001212152">
    <property type="component" value="Unassembled WGS sequence"/>
</dbReference>
<evidence type="ECO:0000256" key="1">
    <source>
        <dbReference type="SAM" id="MobiDB-lite"/>
    </source>
</evidence>
<dbReference type="AlphaFoldDB" id="A0AAD5TBB6"/>
<reference evidence="2" key="1">
    <citation type="submission" date="2020-05" db="EMBL/GenBank/DDBJ databases">
        <title>Phylogenomic resolution of chytrid fungi.</title>
        <authorList>
            <person name="Stajich J.E."/>
            <person name="Amses K."/>
            <person name="Simmons R."/>
            <person name="Seto K."/>
            <person name="Myers J."/>
            <person name="Bonds A."/>
            <person name="Quandt C.A."/>
            <person name="Barry K."/>
            <person name="Liu P."/>
            <person name="Grigoriev I."/>
            <person name="Longcore J.E."/>
            <person name="James T.Y."/>
        </authorList>
    </citation>
    <scope>NUCLEOTIDE SEQUENCE</scope>
    <source>
        <strain evidence="2">JEL0379</strain>
    </source>
</reference>
<dbReference type="Gene3D" id="1.25.40.10">
    <property type="entry name" value="Tetratricopeptide repeat domain"/>
    <property type="match status" value="1"/>
</dbReference>
<dbReference type="PANTHER" id="PTHR45011">
    <property type="entry name" value="DAP3-BINDING CELL DEATH ENHANCER 1"/>
    <property type="match status" value="1"/>
</dbReference>
<keyword evidence="3" id="KW-1185">Reference proteome</keyword>
<proteinExistence type="predicted"/>
<protein>
    <submittedName>
        <fullName evidence="2">Uncharacterized protein</fullName>
    </submittedName>
</protein>
<dbReference type="PANTHER" id="PTHR45011:SF1">
    <property type="entry name" value="DAP3-BINDING CELL DEATH ENHANCER 1"/>
    <property type="match status" value="1"/>
</dbReference>
<dbReference type="InterPro" id="IPR011990">
    <property type="entry name" value="TPR-like_helical_dom_sf"/>
</dbReference>
<dbReference type="InterPro" id="IPR052748">
    <property type="entry name" value="ISR_Activator"/>
</dbReference>
<name>A0AAD5TBB6_9FUNG</name>
<feature type="compositionally biased region" description="Basic and acidic residues" evidence="1">
    <location>
        <begin position="83"/>
        <end position="98"/>
    </location>
</feature>
<feature type="region of interest" description="Disordered" evidence="1">
    <location>
        <begin position="59"/>
        <end position="125"/>
    </location>
</feature>
<dbReference type="EMBL" id="JADGJQ010000125">
    <property type="protein sequence ID" value="KAJ3168117.1"/>
    <property type="molecule type" value="Genomic_DNA"/>
</dbReference>
<dbReference type="SMART" id="SM00671">
    <property type="entry name" value="SEL1"/>
    <property type="match status" value="2"/>
</dbReference>
<dbReference type="SUPFAM" id="SSF81901">
    <property type="entry name" value="HCP-like"/>
    <property type="match status" value="1"/>
</dbReference>
<evidence type="ECO:0000313" key="3">
    <source>
        <dbReference type="Proteomes" id="UP001212152"/>
    </source>
</evidence>
<sequence>MSQAPATKAFVATCGTISGHLVSNEDHREKILLNTSHLWARLQDRLSLAGVPLDQEKPIKRRVDISDGGSAPPDLPSRNRTSGGKERRPLRINTEIRSKTARRRASQVANVAGAATDSQPSIAAPVNQYKRKDSGTAVHDDSPPPCNKGTSGGLVAAHEADCVDGAATATEQRHVQKPRKPVSESLPVSPTRYTQPKRPAVQDIVDELESITESYDAHTSNILGLHALDGEGIATRRRKRSASESSAVHRRHHRHDPQHQHRRRQRSGPPPLFFFERAAERDVASAAYNAGLCYERALGGATARDLVRAIVLYRQAAVAGRHPQARYNLAVLLLRKSAAGLSGPDAALRDAEEGVGWMREAAKQGFRPAVEAMEAASSFGI</sequence>
<feature type="region of interest" description="Disordered" evidence="1">
    <location>
        <begin position="168"/>
        <end position="200"/>
    </location>
</feature>
<accession>A0AAD5TBB6</accession>
<organism evidence="2 3">
    <name type="scientific">Geranomyces variabilis</name>
    <dbReference type="NCBI Taxonomy" id="109894"/>
    <lineage>
        <taxon>Eukaryota</taxon>
        <taxon>Fungi</taxon>
        <taxon>Fungi incertae sedis</taxon>
        <taxon>Chytridiomycota</taxon>
        <taxon>Chytridiomycota incertae sedis</taxon>
        <taxon>Chytridiomycetes</taxon>
        <taxon>Spizellomycetales</taxon>
        <taxon>Powellomycetaceae</taxon>
        <taxon>Geranomyces</taxon>
    </lineage>
</organism>
<feature type="compositionally biased region" description="Basic residues" evidence="1">
    <location>
        <begin position="248"/>
        <end position="266"/>
    </location>
</feature>
<comment type="caution">
    <text evidence="2">The sequence shown here is derived from an EMBL/GenBank/DDBJ whole genome shotgun (WGS) entry which is preliminary data.</text>
</comment>
<evidence type="ECO:0000313" key="2">
    <source>
        <dbReference type="EMBL" id="KAJ3168117.1"/>
    </source>
</evidence>
<gene>
    <name evidence="2" type="ORF">HDU87_001232</name>
</gene>
<dbReference type="InterPro" id="IPR006597">
    <property type="entry name" value="Sel1-like"/>
</dbReference>
<feature type="region of interest" description="Disordered" evidence="1">
    <location>
        <begin position="235"/>
        <end position="271"/>
    </location>
</feature>